<evidence type="ECO:0000256" key="1">
    <source>
        <dbReference type="SAM" id="Phobius"/>
    </source>
</evidence>
<protein>
    <submittedName>
        <fullName evidence="2">Uncharacterized protein</fullName>
    </submittedName>
</protein>
<feature type="transmembrane region" description="Helical" evidence="1">
    <location>
        <begin position="6"/>
        <end position="27"/>
    </location>
</feature>
<sequence length="168" mass="18202">MVTAETVISALSAAGIGGIAGHIVAGAKERREARARVFEAVAKVERARWAPASTYEELHVLRNEAAAAMLVARIPRRTARQYLVLAHAAGAISEFKYETTDEGSIPPAIAQATADAARAVVSSAWHPWWGRITALRRRQLDGETFSELRAKNSTVADALDEAMRLNRV</sequence>
<comment type="caution">
    <text evidence="2">The sequence shown here is derived from an EMBL/GenBank/DDBJ whole genome shotgun (WGS) entry which is preliminary data.</text>
</comment>
<dbReference type="EMBL" id="JBHUHF010000001">
    <property type="protein sequence ID" value="MFD2027634.1"/>
    <property type="molecule type" value="Genomic_DNA"/>
</dbReference>
<keyword evidence="1" id="KW-0812">Transmembrane</keyword>
<gene>
    <name evidence="2" type="ORF">ACFSL2_19185</name>
</gene>
<evidence type="ECO:0000313" key="2">
    <source>
        <dbReference type="EMBL" id="MFD2027634.1"/>
    </source>
</evidence>
<organism evidence="2 3">
    <name type="scientific">Promicromonospora aerolata</name>
    <dbReference type="NCBI Taxonomy" id="195749"/>
    <lineage>
        <taxon>Bacteria</taxon>
        <taxon>Bacillati</taxon>
        <taxon>Actinomycetota</taxon>
        <taxon>Actinomycetes</taxon>
        <taxon>Micrococcales</taxon>
        <taxon>Promicromonosporaceae</taxon>
        <taxon>Promicromonospora</taxon>
    </lineage>
</organism>
<dbReference type="Proteomes" id="UP001597338">
    <property type="component" value="Unassembled WGS sequence"/>
</dbReference>
<accession>A0ABW4VBJ1</accession>
<dbReference type="RefSeq" id="WP_377199365.1">
    <property type="nucleotide sequence ID" value="NZ_JBHUHF010000001.1"/>
</dbReference>
<proteinExistence type="predicted"/>
<name>A0ABW4VBJ1_9MICO</name>
<keyword evidence="1" id="KW-1133">Transmembrane helix</keyword>
<reference evidence="3" key="1">
    <citation type="journal article" date="2019" name="Int. J. Syst. Evol. Microbiol.">
        <title>The Global Catalogue of Microorganisms (GCM) 10K type strain sequencing project: providing services to taxonomists for standard genome sequencing and annotation.</title>
        <authorList>
            <consortium name="The Broad Institute Genomics Platform"/>
            <consortium name="The Broad Institute Genome Sequencing Center for Infectious Disease"/>
            <person name="Wu L."/>
            <person name="Ma J."/>
        </authorList>
    </citation>
    <scope>NUCLEOTIDE SEQUENCE [LARGE SCALE GENOMIC DNA]</scope>
    <source>
        <strain evidence="3">CCM 7043</strain>
    </source>
</reference>
<keyword evidence="3" id="KW-1185">Reference proteome</keyword>
<evidence type="ECO:0000313" key="3">
    <source>
        <dbReference type="Proteomes" id="UP001597338"/>
    </source>
</evidence>
<keyword evidence="1" id="KW-0472">Membrane</keyword>